<gene>
    <name evidence="1" type="ORF">SAMN04487931_110132</name>
</gene>
<sequence>MEKPKTGGKYTCYEYREEMILLGLQKKLSSPELTPEEKKDLLMEIAKVEKQMGID</sequence>
<proteinExistence type="predicted"/>
<dbReference type="RefSeq" id="WP_175530383.1">
    <property type="nucleotide sequence ID" value="NZ_FNLL01000010.1"/>
</dbReference>
<evidence type="ECO:0000313" key="2">
    <source>
        <dbReference type="Proteomes" id="UP000199608"/>
    </source>
</evidence>
<dbReference type="EMBL" id="FNLL01000010">
    <property type="protein sequence ID" value="SDU50800.1"/>
    <property type="molecule type" value="Genomic_DNA"/>
</dbReference>
<protein>
    <submittedName>
        <fullName evidence="1">Uncharacterized protein</fullName>
    </submittedName>
</protein>
<dbReference type="Proteomes" id="UP000199608">
    <property type="component" value="Unassembled WGS sequence"/>
</dbReference>
<reference evidence="2" key="1">
    <citation type="submission" date="2016-10" db="EMBL/GenBank/DDBJ databases">
        <authorList>
            <person name="Varghese N."/>
            <person name="Submissions S."/>
        </authorList>
    </citation>
    <scope>NUCLEOTIDE SEQUENCE [LARGE SCALE GENOMIC DNA]</scope>
    <source>
        <strain evidence="2">DSM 3384</strain>
    </source>
</reference>
<evidence type="ECO:0000313" key="1">
    <source>
        <dbReference type="EMBL" id="SDU50800.1"/>
    </source>
</evidence>
<name>A0A1H2J337_9BACT</name>
<keyword evidence="2" id="KW-1185">Reference proteome</keyword>
<dbReference type="AlphaFoldDB" id="A0A1H2J337"/>
<accession>A0A1H2J337</accession>
<organism evidence="1 2">
    <name type="scientific">Desulfobacula phenolica</name>
    <dbReference type="NCBI Taxonomy" id="90732"/>
    <lineage>
        <taxon>Bacteria</taxon>
        <taxon>Pseudomonadati</taxon>
        <taxon>Thermodesulfobacteriota</taxon>
        <taxon>Desulfobacteria</taxon>
        <taxon>Desulfobacterales</taxon>
        <taxon>Desulfobacteraceae</taxon>
        <taxon>Desulfobacula</taxon>
    </lineage>
</organism>